<keyword evidence="3 6" id="KW-0812">Transmembrane</keyword>
<dbReference type="RefSeq" id="WP_317137313.1">
    <property type="nucleotide sequence ID" value="NZ_CP043875.1"/>
</dbReference>
<keyword evidence="5 6" id="KW-0472">Membrane</keyword>
<keyword evidence="4 6" id="KW-1133">Transmembrane helix</keyword>
<protein>
    <submittedName>
        <fullName evidence="8">Cobalamin biosynthesis protein CbiN</fullName>
    </submittedName>
</protein>
<evidence type="ECO:0000256" key="2">
    <source>
        <dbReference type="ARBA" id="ARBA00022475"/>
    </source>
</evidence>
<evidence type="ECO:0000256" key="6">
    <source>
        <dbReference type="SAM" id="Phobius"/>
    </source>
</evidence>
<evidence type="ECO:0000313" key="9">
    <source>
        <dbReference type="Proteomes" id="UP001301797"/>
    </source>
</evidence>
<gene>
    <name evidence="8" type="ORF">F1737_03050</name>
</gene>
<comment type="subcellular location">
    <subcellularLocation>
        <location evidence="1">Cell membrane</location>
    </subcellularLocation>
</comment>
<feature type="transmembrane region" description="Helical" evidence="6">
    <location>
        <begin position="7"/>
        <end position="26"/>
    </location>
</feature>
<accession>A0AA97FCK5</accession>
<evidence type="ECO:0000256" key="4">
    <source>
        <dbReference type="ARBA" id="ARBA00022989"/>
    </source>
</evidence>
<reference evidence="8 9" key="1">
    <citation type="submission" date="2019-09" db="EMBL/GenBank/DDBJ databases">
        <title>The complete genome of Methanoplanus sp. FWC-SCC4.</title>
        <authorList>
            <person name="Chen S.-C."/>
            <person name="Zhou Y.-Z."/>
            <person name="Lai M.-C."/>
        </authorList>
    </citation>
    <scope>NUCLEOTIDE SEQUENCE [LARGE SCALE GENOMIC DNA]</scope>
    <source>
        <strain evidence="8 9">FWC-SCC4</strain>
    </source>
</reference>
<evidence type="ECO:0000256" key="1">
    <source>
        <dbReference type="ARBA" id="ARBA00004236"/>
    </source>
</evidence>
<dbReference type="Pfam" id="PF13190">
    <property type="entry name" value="PDGLE"/>
    <property type="match status" value="1"/>
</dbReference>
<dbReference type="GO" id="GO:0005886">
    <property type="term" value="C:plasma membrane"/>
    <property type="evidence" value="ECO:0007669"/>
    <property type="project" value="UniProtKB-SubCell"/>
</dbReference>
<dbReference type="InterPro" id="IPR025937">
    <property type="entry name" value="PDGLE_dom"/>
</dbReference>
<name>A0AA97FCK5_9EURY</name>
<evidence type="ECO:0000256" key="3">
    <source>
        <dbReference type="ARBA" id="ARBA00022692"/>
    </source>
</evidence>
<evidence type="ECO:0000259" key="7">
    <source>
        <dbReference type="Pfam" id="PF13190"/>
    </source>
</evidence>
<evidence type="ECO:0000313" key="8">
    <source>
        <dbReference type="EMBL" id="WOF15739.1"/>
    </source>
</evidence>
<feature type="transmembrane region" description="Helical" evidence="6">
    <location>
        <begin position="84"/>
        <end position="106"/>
    </location>
</feature>
<dbReference type="EMBL" id="CP043875">
    <property type="protein sequence ID" value="WOF15739.1"/>
    <property type="molecule type" value="Genomic_DNA"/>
</dbReference>
<dbReference type="KEGG" id="mefw:F1737_03050"/>
<evidence type="ECO:0000256" key="5">
    <source>
        <dbReference type="ARBA" id="ARBA00023136"/>
    </source>
</evidence>
<organism evidence="8 9">
    <name type="scientific">Methanochimaera problematica</name>
    <dbReference type="NCBI Taxonomy" id="2609417"/>
    <lineage>
        <taxon>Archaea</taxon>
        <taxon>Methanobacteriati</taxon>
        <taxon>Methanobacteriota</taxon>
        <taxon>Stenosarchaea group</taxon>
        <taxon>Methanomicrobia</taxon>
        <taxon>Methanomicrobiales</taxon>
        <taxon>Methanomicrobiaceae</taxon>
        <taxon>Methanochimaera</taxon>
    </lineage>
</organism>
<sequence>MIDNKTFIAAGIILAIVIGVVAVFMASGDPDGLESTALVVQGEKTLTGLSPEDGDAEAIGEGTFEYEAPLPDYSMEGAGKGGEIFSLIVGIFVTFALIGGVTWAITSKPSKS</sequence>
<keyword evidence="9" id="KW-1185">Reference proteome</keyword>
<dbReference type="Proteomes" id="UP001301797">
    <property type="component" value="Chromosome"/>
</dbReference>
<feature type="domain" description="PDGLE" evidence="7">
    <location>
        <begin position="5"/>
        <end position="106"/>
    </location>
</feature>
<dbReference type="AlphaFoldDB" id="A0AA97FCK5"/>
<keyword evidence="2" id="KW-1003">Cell membrane</keyword>
<proteinExistence type="predicted"/>
<dbReference type="GeneID" id="85229113"/>